<keyword evidence="3" id="KW-0539">Nucleus</keyword>
<evidence type="ECO:0000259" key="5">
    <source>
        <dbReference type="PROSITE" id="PS50102"/>
    </source>
</evidence>
<accession>A0A6J1N4D3</accession>
<keyword evidence="6" id="KW-1185">Reference proteome</keyword>
<evidence type="ECO:0000256" key="4">
    <source>
        <dbReference type="PROSITE-ProRule" id="PRU00176"/>
    </source>
</evidence>
<dbReference type="InterPro" id="IPR035979">
    <property type="entry name" value="RBD_domain_sf"/>
</dbReference>
<evidence type="ECO:0000313" key="7">
    <source>
        <dbReference type="RefSeq" id="XP_023942725.2"/>
    </source>
</evidence>
<comment type="subcellular location">
    <subcellularLocation>
        <location evidence="1">Nucleus</location>
    </subcellularLocation>
</comment>
<dbReference type="PANTHER" id="PTHR13952">
    <property type="entry name" value="U1 SMALL NUCLEAR RIBONUCLEOPROTEIN 70 KD"/>
    <property type="match status" value="1"/>
</dbReference>
<dbReference type="GO" id="GO:0000398">
    <property type="term" value="P:mRNA splicing, via spliceosome"/>
    <property type="evidence" value="ECO:0007669"/>
    <property type="project" value="TreeGrafter"/>
</dbReference>
<dbReference type="GO" id="GO:0017069">
    <property type="term" value="F:snRNA binding"/>
    <property type="evidence" value="ECO:0007669"/>
    <property type="project" value="TreeGrafter"/>
</dbReference>
<dbReference type="AlphaFoldDB" id="A0A6J1N4D3"/>
<dbReference type="Proteomes" id="UP001652582">
    <property type="component" value="Chromosome 4"/>
</dbReference>
<dbReference type="PROSITE" id="PS50102">
    <property type="entry name" value="RRM"/>
    <property type="match status" value="1"/>
</dbReference>
<dbReference type="SMART" id="SM00360">
    <property type="entry name" value="RRM"/>
    <property type="match status" value="1"/>
</dbReference>
<evidence type="ECO:0000256" key="2">
    <source>
        <dbReference type="ARBA" id="ARBA00022884"/>
    </source>
</evidence>
<protein>
    <submittedName>
        <fullName evidence="7">U11/U12 small nuclear ribonucleoprotein 35 kDa protein-like</fullName>
    </submittedName>
</protein>
<dbReference type="Pfam" id="PF00076">
    <property type="entry name" value="RRM_1"/>
    <property type="match status" value="1"/>
</dbReference>
<dbReference type="InterPro" id="IPR051183">
    <property type="entry name" value="U1_U11-U12_snRNP_70-35kDa"/>
</dbReference>
<dbReference type="GO" id="GO:0003729">
    <property type="term" value="F:mRNA binding"/>
    <property type="evidence" value="ECO:0007669"/>
    <property type="project" value="TreeGrafter"/>
</dbReference>
<feature type="domain" description="RRM" evidence="5">
    <location>
        <begin position="55"/>
        <end position="133"/>
    </location>
</feature>
<evidence type="ECO:0000256" key="3">
    <source>
        <dbReference type="ARBA" id="ARBA00023242"/>
    </source>
</evidence>
<sequence>MYPEDNEFQKYASTYDPIKIGSIDGTDTEAHDRAVLRAVHAEYVPNKLVEGDPRHTIFVARLNPRTTQETIFTEFSKFGKIINCRLVRDIVTGKSKQYAFIEYESSSGVDRALREMHHEYIEGADVIVELEAERRLEGWKPRRLGGGFGGKKESGQLRFGCRDRPFRKPFIVTSKNDGNQ</sequence>
<reference evidence="7" key="1">
    <citation type="submission" date="2025-08" db="UniProtKB">
        <authorList>
            <consortium name="RefSeq"/>
        </authorList>
    </citation>
    <scope>IDENTIFICATION</scope>
</reference>
<evidence type="ECO:0000313" key="6">
    <source>
        <dbReference type="Proteomes" id="UP001652582"/>
    </source>
</evidence>
<dbReference type="OrthoDB" id="6159137at2759"/>
<proteinExistence type="predicted"/>
<dbReference type="RefSeq" id="XP_023942725.2">
    <property type="nucleotide sequence ID" value="XM_024086957.2"/>
</dbReference>
<organism evidence="6 7">
    <name type="scientific">Bicyclus anynana</name>
    <name type="common">Squinting bush brown butterfly</name>
    <dbReference type="NCBI Taxonomy" id="110368"/>
    <lineage>
        <taxon>Eukaryota</taxon>
        <taxon>Metazoa</taxon>
        <taxon>Ecdysozoa</taxon>
        <taxon>Arthropoda</taxon>
        <taxon>Hexapoda</taxon>
        <taxon>Insecta</taxon>
        <taxon>Pterygota</taxon>
        <taxon>Neoptera</taxon>
        <taxon>Endopterygota</taxon>
        <taxon>Lepidoptera</taxon>
        <taxon>Glossata</taxon>
        <taxon>Ditrysia</taxon>
        <taxon>Papilionoidea</taxon>
        <taxon>Nymphalidae</taxon>
        <taxon>Satyrinae</taxon>
        <taxon>Satyrini</taxon>
        <taxon>Mycalesina</taxon>
        <taxon>Bicyclus</taxon>
    </lineage>
</organism>
<dbReference type="Gene3D" id="3.30.70.330">
    <property type="match status" value="1"/>
</dbReference>
<dbReference type="PANTHER" id="PTHR13952:SF6">
    <property type="entry name" value="U11_U12 SMALL NUCLEAR RIBONUCLEOPROTEIN 35 KDA PROTEIN"/>
    <property type="match status" value="1"/>
</dbReference>
<dbReference type="GO" id="GO:0071011">
    <property type="term" value="C:precatalytic spliceosome"/>
    <property type="evidence" value="ECO:0007669"/>
    <property type="project" value="TreeGrafter"/>
</dbReference>
<dbReference type="InterPro" id="IPR012677">
    <property type="entry name" value="Nucleotide-bd_a/b_plait_sf"/>
</dbReference>
<keyword evidence="2 4" id="KW-0694">RNA-binding</keyword>
<gene>
    <name evidence="7" type="primary">LOC112049162</name>
</gene>
<dbReference type="SUPFAM" id="SSF54928">
    <property type="entry name" value="RNA-binding domain, RBD"/>
    <property type="match status" value="1"/>
</dbReference>
<dbReference type="InterPro" id="IPR000504">
    <property type="entry name" value="RRM_dom"/>
</dbReference>
<evidence type="ECO:0000256" key="1">
    <source>
        <dbReference type="ARBA" id="ARBA00004123"/>
    </source>
</evidence>
<dbReference type="KEGG" id="bany:112049162"/>
<name>A0A6J1N4D3_BICAN</name>
<dbReference type="GeneID" id="112049162"/>